<evidence type="ECO:0000256" key="6">
    <source>
        <dbReference type="PIRSR" id="PIRSR601461-2"/>
    </source>
</evidence>
<reference evidence="11 12" key="1">
    <citation type="submission" date="2014-03" db="EMBL/GenBank/DDBJ databases">
        <title>The Genome Sequence of Plasmodium fragile nilgiri.</title>
        <authorList>
            <consortium name="The Broad Institute Genomics Platform"/>
            <consortium name="The Broad Institute Genome Sequencing Center for Infectious Disease"/>
            <person name="Neafsey D."/>
            <person name="Duraisingh M."/>
            <person name="Young S.K."/>
            <person name="Zeng Q."/>
            <person name="Gargeya S."/>
            <person name="Abouelleil A."/>
            <person name="Alvarado L."/>
            <person name="Chapman S.B."/>
            <person name="Gainer-Dewar J."/>
            <person name="Goldberg J."/>
            <person name="Griggs A."/>
            <person name="Gujja S."/>
            <person name="Hansen M."/>
            <person name="Howarth C."/>
            <person name="Imamovic A."/>
            <person name="Larimer J."/>
            <person name="Pearson M."/>
            <person name="Poon T.W."/>
            <person name="Priest M."/>
            <person name="Roberts A."/>
            <person name="Saif S."/>
            <person name="Shea T."/>
            <person name="Sykes S."/>
            <person name="Wortman J."/>
            <person name="Nusbaum C."/>
            <person name="Birren B."/>
        </authorList>
    </citation>
    <scope>NUCLEOTIDE SEQUENCE [LARGE SCALE GENOMIC DNA]</scope>
    <source>
        <strain evidence="12">nilgiri</strain>
    </source>
</reference>
<gene>
    <name evidence="11" type="ORF">AK88_01044</name>
</gene>
<keyword evidence="12" id="KW-1185">Reference proteome</keyword>
<evidence type="ECO:0000313" key="12">
    <source>
        <dbReference type="Proteomes" id="UP000054561"/>
    </source>
</evidence>
<dbReference type="OMA" id="ECSACLF"/>
<evidence type="ECO:0000313" key="11">
    <source>
        <dbReference type="EMBL" id="KJP89378.1"/>
    </source>
</evidence>
<dbReference type="PANTHER" id="PTHR47966:SF51">
    <property type="entry name" value="BETA-SITE APP-CLEAVING ENZYME, ISOFORM A-RELATED"/>
    <property type="match status" value="1"/>
</dbReference>
<dbReference type="PRINTS" id="PR00792">
    <property type="entry name" value="PEPSIN"/>
</dbReference>
<keyword evidence="2 7" id="KW-0645">Protease</keyword>
<name>A0A0D9QR14_PLAFR</name>
<dbReference type="EMBL" id="KQ001652">
    <property type="protein sequence ID" value="KJP89378.1"/>
    <property type="molecule type" value="Genomic_DNA"/>
</dbReference>
<dbReference type="InterPro" id="IPR033121">
    <property type="entry name" value="PEPTIDASE_A1"/>
</dbReference>
<dbReference type="InterPro" id="IPR034164">
    <property type="entry name" value="Pepsin-like_dom"/>
</dbReference>
<feature type="active site" evidence="5">
    <location>
        <position position="429"/>
    </location>
</feature>
<feature type="signal peptide" evidence="9">
    <location>
        <begin position="1"/>
        <end position="26"/>
    </location>
</feature>
<sequence length="554" mass="61481">MKHVKGLRTLLCGGLFLLHFCREAACHKVYKVGPEPIPCSQCKDVRECSACLFEEQESPYAIHLKLNKKNPNDHTNLKKHHDSLKLGGVKYYVNRGEGISGSLGNPSGNTLDDIDRINEEIKSRQGGGDTRNFIDVSSYAKEGLSDYFVGVQKHAYEVGTTNNGGEHNAVAGGGTGEEEAEGHPPTVEKNFIDLKNTNAVVEQTEENVFLVPLKHLRDSQFVGKLLVGVPPQEIHPIFDTGSTNLWVVTTDCEEQSCKKVNRYNPYKSKTFRRSFVGKNLHIIFGSGSISGSIGKETFVLGNHTVRNQTFGLVESEANDSLNGDNIFNYIDFEGIVGLGFPGMLSAGKVSFFDNLLQQNKNLSPQFSFYISPDDNTSTFIIGGLSKSFYEGSIYMLPVIKEYYWEVELDAIYVGEKKICCEEKSYAILDTGTSYNTMPSTQIKDFFNIVSSVACTEDNYKEVLKNYPVIKYVFGDLVIELMPEEYMILNEDNCIPAYMQIDVPSEKNHAYLLGSIAFMRHYYTVFVRGMDGKPSMVGVAKAKPANTAQPSAVAA</sequence>
<dbReference type="RefSeq" id="XP_012334105.1">
    <property type="nucleotide sequence ID" value="XM_012478682.1"/>
</dbReference>
<dbReference type="PROSITE" id="PS51767">
    <property type="entry name" value="PEPTIDASE_A1"/>
    <property type="match status" value="1"/>
</dbReference>
<dbReference type="AlphaFoldDB" id="A0A0D9QR14"/>
<dbReference type="Pfam" id="PF00026">
    <property type="entry name" value="Asp"/>
    <property type="match status" value="1"/>
</dbReference>
<dbReference type="CDD" id="cd05471">
    <property type="entry name" value="pepsin_like"/>
    <property type="match status" value="1"/>
</dbReference>
<evidence type="ECO:0000256" key="9">
    <source>
        <dbReference type="SAM" id="SignalP"/>
    </source>
</evidence>
<organism evidence="11 12">
    <name type="scientific">Plasmodium fragile</name>
    <dbReference type="NCBI Taxonomy" id="5857"/>
    <lineage>
        <taxon>Eukaryota</taxon>
        <taxon>Sar</taxon>
        <taxon>Alveolata</taxon>
        <taxon>Apicomplexa</taxon>
        <taxon>Aconoidasida</taxon>
        <taxon>Haemosporida</taxon>
        <taxon>Plasmodiidae</taxon>
        <taxon>Plasmodium</taxon>
        <taxon>Plasmodium (Plasmodium)</taxon>
    </lineage>
</organism>
<evidence type="ECO:0000256" key="8">
    <source>
        <dbReference type="SAM" id="MobiDB-lite"/>
    </source>
</evidence>
<dbReference type="SUPFAM" id="SSF50630">
    <property type="entry name" value="Acid proteases"/>
    <property type="match status" value="1"/>
</dbReference>
<dbReference type="PROSITE" id="PS00141">
    <property type="entry name" value="ASP_PROTEASE"/>
    <property type="match status" value="1"/>
</dbReference>
<dbReference type="VEuPathDB" id="PlasmoDB:AK88_01044"/>
<keyword evidence="6" id="KW-1015">Disulfide bond</keyword>
<comment type="similarity">
    <text evidence="1 7">Belongs to the peptidase A1 family.</text>
</comment>
<dbReference type="PANTHER" id="PTHR47966">
    <property type="entry name" value="BETA-SITE APP-CLEAVING ENZYME, ISOFORM A-RELATED"/>
    <property type="match status" value="1"/>
</dbReference>
<dbReference type="OrthoDB" id="771136at2759"/>
<evidence type="ECO:0000259" key="10">
    <source>
        <dbReference type="PROSITE" id="PS51767"/>
    </source>
</evidence>
<feature type="disulfide bond" evidence="6">
    <location>
        <begin position="252"/>
        <end position="257"/>
    </location>
</feature>
<dbReference type="GO" id="GO:0016485">
    <property type="term" value="P:protein processing"/>
    <property type="evidence" value="ECO:0007669"/>
    <property type="project" value="UniProtKB-ARBA"/>
</dbReference>
<feature type="chain" id="PRO_5002344231" description="Peptidase A1 domain-containing protein" evidence="9">
    <location>
        <begin position="27"/>
        <end position="554"/>
    </location>
</feature>
<protein>
    <recommendedName>
        <fullName evidence="10">Peptidase A1 domain-containing protein</fullName>
    </recommendedName>
</protein>
<dbReference type="Proteomes" id="UP000054561">
    <property type="component" value="Unassembled WGS sequence"/>
</dbReference>
<evidence type="ECO:0000256" key="3">
    <source>
        <dbReference type="ARBA" id="ARBA00022750"/>
    </source>
</evidence>
<dbReference type="InterPro" id="IPR021109">
    <property type="entry name" value="Peptidase_aspartic_dom_sf"/>
</dbReference>
<evidence type="ECO:0000256" key="7">
    <source>
        <dbReference type="RuleBase" id="RU000454"/>
    </source>
</evidence>
<evidence type="ECO:0000256" key="1">
    <source>
        <dbReference type="ARBA" id="ARBA00007447"/>
    </source>
</evidence>
<feature type="domain" description="Peptidase A1" evidence="10">
    <location>
        <begin position="221"/>
        <end position="539"/>
    </location>
</feature>
<dbReference type="MEROPS" id="A01.A93"/>
<evidence type="ECO:0000256" key="4">
    <source>
        <dbReference type="ARBA" id="ARBA00022801"/>
    </source>
</evidence>
<evidence type="ECO:0000256" key="5">
    <source>
        <dbReference type="PIRSR" id="PIRSR601461-1"/>
    </source>
</evidence>
<evidence type="ECO:0000256" key="2">
    <source>
        <dbReference type="ARBA" id="ARBA00022670"/>
    </source>
</evidence>
<feature type="active site" evidence="5">
    <location>
        <position position="239"/>
    </location>
</feature>
<keyword evidence="4 7" id="KW-0378">Hydrolase</keyword>
<dbReference type="GeneID" id="24266358"/>
<proteinExistence type="inferred from homology"/>
<feature type="region of interest" description="Disordered" evidence="8">
    <location>
        <begin position="159"/>
        <end position="184"/>
    </location>
</feature>
<dbReference type="InterPro" id="IPR001969">
    <property type="entry name" value="Aspartic_peptidase_AS"/>
</dbReference>
<dbReference type="Gene3D" id="2.40.70.10">
    <property type="entry name" value="Acid Proteases"/>
    <property type="match status" value="2"/>
</dbReference>
<dbReference type="GO" id="GO:0004190">
    <property type="term" value="F:aspartic-type endopeptidase activity"/>
    <property type="evidence" value="ECO:0007669"/>
    <property type="project" value="UniProtKB-KW"/>
</dbReference>
<keyword evidence="9" id="KW-0732">Signal</keyword>
<dbReference type="FunFam" id="2.40.70.10:FF:000115">
    <property type="entry name" value="Lysosomal aspartic protease"/>
    <property type="match status" value="1"/>
</dbReference>
<dbReference type="InterPro" id="IPR001461">
    <property type="entry name" value="Aspartic_peptidase_A1"/>
</dbReference>
<accession>A0A0D9QR14</accession>
<keyword evidence="3 7" id="KW-0064">Aspartyl protease</keyword>